<comment type="caution">
    <text evidence="9">The sequence shown here is derived from an EMBL/GenBank/DDBJ whole genome shotgun (WGS) entry which is preliminary data.</text>
</comment>
<keyword evidence="3" id="KW-0808">Transferase</keyword>
<comment type="subcellular location">
    <subcellularLocation>
        <location evidence="1">Periplasm</location>
    </subcellularLocation>
</comment>
<keyword evidence="7" id="KW-0812">Transmembrane</keyword>
<dbReference type="SUPFAM" id="SSF52266">
    <property type="entry name" value="SGNH hydrolase"/>
    <property type="match status" value="1"/>
</dbReference>
<evidence type="ECO:0000256" key="4">
    <source>
        <dbReference type="ARBA" id="ARBA00022729"/>
    </source>
</evidence>
<evidence type="ECO:0000256" key="3">
    <source>
        <dbReference type="ARBA" id="ARBA00022679"/>
    </source>
</evidence>
<comment type="pathway">
    <text evidence="2">Glycan biosynthesis; alginate biosynthesis.</text>
</comment>
<dbReference type="InterPro" id="IPR036514">
    <property type="entry name" value="SGNH_hydro_sf"/>
</dbReference>
<dbReference type="Pfam" id="PF16822">
    <property type="entry name" value="ALGX"/>
    <property type="match status" value="1"/>
</dbReference>
<dbReference type="UniPathway" id="UPA00286"/>
<proteinExistence type="predicted"/>
<evidence type="ECO:0000256" key="1">
    <source>
        <dbReference type="ARBA" id="ARBA00004418"/>
    </source>
</evidence>
<reference evidence="9" key="1">
    <citation type="submission" date="2020-09" db="EMBL/GenBank/DDBJ databases">
        <title>Taishania pollutisoli gen. nov., sp. nov., Isolated from Tetrabromobisphenol A-Contaminated Soil.</title>
        <authorList>
            <person name="Chen Q."/>
        </authorList>
    </citation>
    <scope>NUCLEOTIDE SEQUENCE</scope>
    <source>
        <strain evidence="9">CZZ-1</strain>
    </source>
</reference>
<keyword evidence="7" id="KW-0472">Membrane</keyword>
<keyword evidence="5" id="KW-0574">Periplasm</keyword>
<dbReference type="InterPro" id="IPR031811">
    <property type="entry name" value="ALGX/ALGJ_SGNH-like"/>
</dbReference>
<dbReference type="AlphaFoldDB" id="A0A8J6TS47"/>
<evidence type="ECO:0000256" key="2">
    <source>
        <dbReference type="ARBA" id="ARBA00005182"/>
    </source>
</evidence>
<protein>
    <recommendedName>
        <fullName evidence="8">AlgX/AlgJ SGNH hydrolase-like domain-containing protein</fullName>
    </recommendedName>
</protein>
<feature type="domain" description="AlgX/AlgJ SGNH hydrolase-like" evidence="8">
    <location>
        <begin position="118"/>
        <end position="227"/>
    </location>
</feature>
<keyword evidence="7" id="KW-1133">Transmembrane helix</keyword>
<dbReference type="GO" id="GO:0016788">
    <property type="term" value="F:hydrolase activity, acting on ester bonds"/>
    <property type="evidence" value="ECO:0007669"/>
    <property type="project" value="UniProtKB-ARBA"/>
</dbReference>
<gene>
    <name evidence="9" type="ORF">H9Y05_04760</name>
</gene>
<dbReference type="GO" id="GO:0042121">
    <property type="term" value="P:alginic acid biosynthetic process"/>
    <property type="evidence" value="ECO:0007669"/>
    <property type="project" value="UniProtKB-UniPathway"/>
</dbReference>
<dbReference type="Proteomes" id="UP000652681">
    <property type="component" value="Unassembled WGS sequence"/>
</dbReference>
<evidence type="ECO:0000256" key="7">
    <source>
        <dbReference type="SAM" id="Phobius"/>
    </source>
</evidence>
<dbReference type="RefSeq" id="WP_216713638.1">
    <property type="nucleotide sequence ID" value="NZ_JACVEL010000002.1"/>
</dbReference>
<dbReference type="Gene3D" id="3.40.50.1110">
    <property type="entry name" value="SGNH hydrolase"/>
    <property type="match status" value="1"/>
</dbReference>
<keyword evidence="6" id="KW-0016">Alginate biosynthesis</keyword>
<dbReference type="GO" id="GO:0042597">
    <property type="term" value="C:periplasmic space"/>
    <property type="evidence" value="ECO:0007669"/>
    <property type="project" value="UniProtKB-SubCell"/>
</dbReference>
<keyword evidence="4" id="KW-0732">Signal</keyword>
<dbReference type="EMBL" id="JACVEL010000002">
    <property type="protein sequence ID" value="MBC9811782.1"/>
    <property type="molecule type" value="Genomic_DNA"/>
</dbReference>
<keyword evidence="10" id="KW-1185">Reference proteome</keyword>
<evidence type="ECO:0000256" key="5">
    <source>
        <dbReference type="ARBA" id="ARBA00022764"/>
    </source>
</evidence>
<evidence type="ECO:0000256" key="6">
    <source>
        <dbReference type="ARBA" id="ARBA00022841"/>
    </source>
</evidence>
<name>A0A8J6TS47_9FLAO</name>
<sequence>MKTRSSTYRYIALTLMGLLFLPLLVNHLPGIPKAHVFGVEEQQDSVSGSWLDGSAQHQFEKKLMDHSVSRTYLLRFRNQYQYTLFGKINANNIYKFGDYYFRFYIPSFNDASNFIGKDSIEHTLDEIVQLQHYLGDSIPVITIIPPSKHHYYQQFLPERNRTRSKETNYHYVLAGLKQKQLHHIDFNHYFLNNRSEIPAIFAKGGIHWTSYASTVAADSLMKYISSVKQEHYDSFSYDTVYHNGFNVDDLDLELLRNILVKPKDTRLRDVIITPKKGKKRLKAVIIGDSFFLTIQNSGARKAMFTDDSFYHYYFSRTYNSDLELIPFDIHKIKDAMKEADCILLVNDITNLQVFGFGFPRRINYLFR</sequence>
<evidence type="ECO:0000259" key="8">
    <source>
        <dbReference type="Pfam" id="PF16822"/>
    </source>
</evidence>
<dbReference type="GO" id="GO:0016740">
    <property type="term" value="F:transferase activity"/>
    <property type="evidence" value="ECO:0007669"/>
    <property type="project" value="UniProtKB-KW"/>
</dbReference>
<evidence type="ECO:0000313" key="10">
    <source>
        <dbReference type="Proteomes" id="UP000652681"/>
    </source>
</evidence>
<organism evidence="9 10">
    <name type="scientific">Taishania pollutisoli</name>
    <dbReference type="NCBI Taxonomy" id="2766479"/>
    <lineage>
        <taxon>Bacteria</taxon>
        <taxon>Pseudomonadati</taxon>
        <taxon>Bacteroidota</taxon>
        <taxon>Flavobacteriia</taxon>
        <taxon>Flavobacteriales</taxon>
        <taxon>Crocinitomicaceae</taxon>
        <taxon>Taishania</taxon>
    </lineage>
</organism>
<evidence type="ECO:0000313" key="9">
    <source>
        <dbReference type="EMBL" id="MBC9811782.1"/>
    </source>
</evidence>
<accession>A0A8J6TS47</accession>
<feature type="transmembrane region" description="Helical" evidence="7">
    <location>
        <begin position="7"/>
        <end position="25"/>
    </location>
</feature>